<dbReference type="EMBL" id="SJPW01000014">
    <property type="protein sequence ID" value="TWU43695.1"/>
    <property type="molecule type" value="Genomic_DNA"/>
</dbReference>
<sequence>MVDRPFVPGDHQRYPTDVMKRISLLWISLLVALLPCCRSSLGRPDADWISDFDRTTTLTLESGDVTLELSDPATIDRLSSIYANVSWQRYWHTLPGDVGDRSIRLTSGGDTLRTLCYTGILWESDAYDDVRTAELSDGDRDWVDSLFSRIDNAEPKVADLQEHHPLPTRERGKLR</sequence>
<gene>
    <name evidence="1" type="ORF">Poly51_62170</name>
</gene>
<accession>A0A5C6E4U0</accession>
<name>A0A5C6E4U0_9BACT</name>
<organism evidence="1 2">
    <name type="scientific">Rubripirellula tenax</name>
    <dbReference type="NCBI Taxonomy" id="2528015"/>
    <lineage>
        <taxon>Bacteria</taxon>
        <taxon>Pseudomonadati</taxon>
        <taxon>Planctomycetota</taxon>
        <taxon>Planctomycetia</taxon>
        <taxon>Pirellulales</taxon>
        <taxon>Pirellulaceae</taxon>
        <taxon>Rubripirellula</taxon>
    </lineage>
</organism>
<comment type="caution">
    <text evidence="1">The sequence shown here is derived from an EMBL/GenBank/DDBJ whole genome shotgun (WGS) entry which is preliminary data.</text>
</comment>
<dbReference type="AlphaFoldDB" id="A0A5C6E4U0"/>
<evidence type="ECO:0000313" key="2">
    <source>
        <dbReference type="Proteomes" id="UP000318288"/>
    </source>
</evidence>
<reference evidence="1 2" key="1">
    <citation type="submission" date="2019-02" db="EMBL/GenBank/DDBJ databases">
        <title>Deep-cultivation of Planctomycetes and their phenomic and genomic characterization uncovers novel biology.</title>
        <authorList>
            <person name="Wiegand S."/>
            <person name="Jogler M."/>
            <person name="Boedeker C."/>
            <person name="Pinto D."/>
            <person name="Vollmers J."/>
            <person name="Rivas-Marin E."/>
            <person name="Kohn T."/>
            <person name="Peeters S.H."/>
            <person name="Heuer A."/>
            <person name="Rast P."/>
            <person name="Oberbeckmann S."/>
            <person name="Bunk B."/>
            <person name="Jeske O."/>
            <person name="Meyerdierks A."/>
            <person name="Storesund J.E."/>
            <person name="Kallscheuer N."/>
            <person name="Luecker S."/>
            <person name="Lage O.M."/>
            <person name="Pohl T."/>
            <person name="Merkel B.J."/>
            <person name="Hornburger P."/>
            <person name="Mueller R.-W."/>
            <person name="Bruemmer F."/>
            <person name="Labrenz M."/>
            <person name="Spormann A.M."/>
            <person name="Op Den Camp H."/>
            <person name="Overmann J."/>
            <person name="Amann R."/>
            <person name="Jetten M.S.M."/>
            <person name="Mascher T."/>
            <person name="Medema M.H."/>
            <person name="Devos D.P."/>
            <person name="Kaster A.-K."/>
            <person name="Ovreas L."/>
            <person name="Rohde M."/>
            <person name="Galperin M.Y."/>
            <person name="Jogler C."/>
        </authorList>
    </citation>
    <scope>NUCLEOTIDE SEQUENCE [LARGE SCALE GENOMIC DNA]</scope>
    <source>
        <strain evidence="1 2">Poly51</strain>
    </source>
</reference>
<protein>
    <submittedName>
        <fullName evidence="1">Uncharacterized protein</fullName>
    </submittedName>
</protein>
<keyword evidence="2" id="KW-1185">Reference proteome</keyword>
<evidence type="ECO:0000313" key="1">
    <source>
        <dbReference type="EMBL" id="TWU43695.1"/>
    </source>
</evidence>
<dbReference type="Proteomes" id="UP000318288">
    <property type="component" value="Unassembled WGS sequence"/>
</dbReference>
<proteinExistence type="predicted"/>